<dbReference type="RefSeq" id="XP_003149453.1">
    <property type="nucleotide sequence ID" value="XM_003149405.2"/>
</dbReference>
<dbReference type="GO" id="GO:0008023">
    <property type="term" value="C:transcription elongation factor complex"/>
    <property type="evidence" value="ECO:0007669"/>
    <property type="project" value="TreeGrafter"/>
</dbReference>
<evidence type="ECO:0000256" key="7">
    <source>
        <dbReference type="ARBA" id="ARBA00022694"/>
    </source>
</evidence>
<keyword evidence="6" id="KW-0963">Cytoplasm</keyword>
<dbReference type="UniPathway" id="UPA00988"/>
<dbReference type="PANTHER" id="PTHR12896">
    <property type="entry name" value="PAX6 NEIGHBOR PROTEIN PAXNEB"/>
    <property type="match status" value="1"/>
</dbReference>
<dbReference type="InterPro" id="IPR027417">
    <property type="entry name" value="P-loop_NTPase"/>
</dbReference>
<accession>A0A1S0TIR5</accession>
<dbReference type="EMBL" id="JH712759">
    <property type="protein sequence ID" value="EFO14616.1"/>
    <property type="molecule type" value="Genomic_DNA"/>
</dbReference>
<dbReference type="FunCoup" id="A0A1S0TIR5">
    <property type="interactions" value="2397"/>
</dbReference>
<evidence type="ECO:0000256" key="1">
    <source>
        <dbReference type="ARBA" id="ARBA00004123"/>
    </source>
</evidence>
<evidence type="ECO:0000256" key="6">
    <source>
        <dbReference type="ARBA" id="ARBA00022490"/>
    </source>
</evidence>
<dbReference type="InterPro" id="IPR008728">
    <property type="entry name" value="Elongator_complex_protein_4"/>
</dbReference>
<dbReference type="OMA" id="VGTHNPP"/>
<comment type="pathway">
    <text evidence="3">tRNA modification; 5-methoxycarbonylmethyl-2-thiouridine-tRNA biosynthesis.</text>
</comment>
<organism evidence="9">
    <name type="scientific">Loa loa</name>
    <name type="common">Eye worm</name>
    <name type="synonym">Filaria loa</name>
    <dbReference type="NCBI Taxonomy" id="7209"/>
    <lineage>
        <taxon>Eukaryota</taxon>
        <taxon>Metazoa</taxon>
        <taxon>Ecdysozoa</taxon>
        <taxon>Nematoda</taxon>
        <taxon>Chromadorea</taxon>
        <taxon>Rhabditida</taxon>
        <taxon>Spirurina</taxon>
        <taxon>Spiruromorpha</taxon>
        <taxon>Filarioidea</taxon>
        <taxon>Onchocercidae</taxon>
        <taxon>Loa</taxon>
    </lineage>
</organism>
<gene>
    <name evidence="9" type="ORF">LOAG_13902</name>
</gene>
<dbReference type="Gene3D" id="3.40.50.300">
    <property type="entry name" value="P-loop containing nucleotide triphosphate hydrolases"/>
    <property type="match status" value="1"/>
</dbReference>
<dbReference type="OrthoDB" id="289162at2759"/>
<evidence type="ECO:0000256" key="5">
    <source>
        <dbReference type="ARBA" id="ARBA00020265"/>
    </source>
</evidence>
<dbReference type="KEGG" id="loa:LOAG_13902"/>
<proteinExistence type="inferred from homology"/>
<comment type="subcellular location">
    <subcellularLocation>
        <location evidence="2">Cytoplasm</location>
    </subcellularLocation>
    <subcellularLocation>
        <location evidence="1">Nucleus</location>
    </subcellularLocation>
</comment>
<keyword evidence="8" id="KW-0539">Nucleus</keyword>
<dbReference type="GO" id="GO:0005737">
    <property type="term" value="C:cytoplasm"/>
    <property type="evidence" value="ECO:0007669"/>
    <property type="project" value="UniProtKB-SubCell"/>
</dbReference>
<dbReference type="InParanoid" id="A0A1S0TIR5"/>
<evidence type="ECO:0000256" key="3">
    <source>
        <dbReference type="ARBA" id="ARBA00005043"/>
    </source>
</evidence>
<name>A0A1S0TIR5_LOALO</name>
<dbReference type="GeneID" id="9951376"/>
<evidence type="ECO:0000256" key="2">
    <source>
        <dbReference type="ARBA" id="ARBA00004496"/>
    </source>
</evidence>
<dbReference type="CTD" id="9951376"/>
<evidence type="ECO:0000256" key="8">
    <source>
        <dbReference type="ARBA" id="ARBA00023242"/>
    </source>
</evidence>
<dbReference type="AlphaFoldDB" id="A0A1S0TIR5"/>
<evidence type="ECO:0000256" key="4">
    <source>
        <dbReference type="ARBA" id="ARBA00007573"/>
    </source>
</evidence>
<dbReference type="GO" id="GO:0002098">
    <property type="term" value="P:tRNA wobble uridine modification"/>
    <property type="evidence" value="ECO:0007669"/>
    <property type="project" value="InterPro"/>
</dbReference>
<reference evidence="9" key="1">
    <citation type="submission" date="2012-04" db="EMBL/GenBank/DDBJ databases">
        <title>The Genome Sequence of Loa loa.</title>
        <authorList>
            <consortium name="The Broad Institute Genome Sequencing Platform"/>
            <consortium name="Broad Institute Genome Sequencing Center for Infectious Disease"/>
            <person name="Nutman T.B."/>
            <person name="Fink D.L."/>
            <person name="Russ C."/>
            <person name="Young S."/>
            <person name="Zeng Q."/>
            <person name="Gargeya S."/>
            <person name="Alvarado L."/>
            <person name="Berlin A."/>
            <person name="Chapman S.B."/>
            <person name="Chen Z."/>
            <person name="Freedman E."/>
            <person name="Gellesch M."/>
            <person name="Goldberg J."/>
            <person name="Griggs A."/>
            <person name="Gujja S."/>
            <person name="Heilman E.R."/>
            <person name="Heiman D."/>
            <person name="Howarth C."/>
            <person name="Mehta T."/>
            <person name="Neiman D."/>
            <person name="Pearson M."/>
            <person name="Roberts A."/>
            <person name="Saif S."/>
            <person name="Shea T."/>
            <person name="Shenoy N."/>
            <person name="Sisk P."/>
            <person name="Stolte C."/>
            <person name="Sykes S."/>
            <person name="White J."/>
            <person name="Yandava C."/>
            <person name="Haas B."/>
            <person name="Henn M.R."/>
            <person name="Nusbaum C."/>
            <person name="Birren B."/>
        </authorList>
    </citation>
    <scope>NUCLEOTIDE SEQUENCE [LARGE SCALE GENOMIC DNA]</scope>
</reference>
<protein>
    <recommendedName>
        <fullName evidence="5">Elongator complex protein 4</fullName>
    </recommendedName>
</protein>
<dbReference type="GO" id="GO:0033588">
    <property type="term" value="C:elongator holoenzyme complex"/>
    <property type="evidence" value="ECO:0007669"/>
    <property type="project" value="InterPro"/>
</dbReference>
<keyword evidence="7" id="KW-0819">tRNA processing</keyword>
<comment type="similarity">
    <text evidence="4">Belongs to the ELP4 family.</text>
</comment>
<sequence>MMAGIRLDAIPRIPGTNTRSRYPEISMGCTAVDVVIGGGLPLSSLCIIDENKSRAYATVLSKYFSAEGICCEHSLFIASTSRNPLELLEDLPDRINIASNDVLNDGVERPEDSTMKIAWRYSTAPKVDSSLSCSRRGIPQYDLMKKMDCKKMEACSISFFPDSVKSQDELPSYNDLYKRIQQKLTDDEYSITLLKPKRRVLRVVIEGIGSPFWQDPENDLKFVAHLRTLLCSYCAVAMLITNSSGMLNERKERLYAYGDLVVHLDAVECDNTMENFGDRFDGYFRLLKLPNMASIATYCPASSDLVFQLQKRKFDIRILHLPPALDDDKMKSFGPNCQEIRNFFDIQMTKCWWLAVCICGNNNVVTCDFHPC</sequence>
<dbReference type="PANTHER" id="PTHR12896:SF1">
    <property type="entry name" value="ELONGATOR COMPLEX PROTEIN 4"/>
    <property type="match status" value="1"/>
</dbReference>
<dbReference type="Pfam" id="PF05625">
    <property type="entry name" value="PAXNEB"/>
    <property type="match status" value="1"/>
</dbReference>
<evidence type="ECO:0000313" key="9">
    <source>
        <dbReference type="EMBL" id="EFO14616.1"/>
    </source>
</evidence>
<dbReference type="CDD" id="cd19494">
    <property type="entry name" value="Elp4"/>
    <property type="match status" value="1"/>
</dbReference>